<evidence type="ECO:0000313" key="3">
    <source>
        <dbReference type="Proteomes" id="UP001236507"/>
    </source>
</evidence>
<feature type="transmembrane region" description="Helical" evidence="1">
    <location>
        <begin position="46"/>
        <end position="67"/>
    </location>
</feature>
<proteinExistence type="predicted"/>
<dbReference type="Pfam" id="PF20136">
    <property type="entry name" value="DUF6526"/>
    <property type="match status" value="1"/>
</dbReference>
<keyword evidence="3" id="KW-1185">Reference proteome</keyword>
<feature type="transmembrane region" description="Helical" evidence="1">
    <location>
        <begin position="12"/>
        <end position="34"/>
    </location>
</feature>
<evidence type="ECO:0000313" key="2">
    <source>
        <dbReference type="EMBL" id="MDI9858132.1"/>
    </source>
</evidence>
<keyword evidence="1" id="KW-1133">Transmembrane helix</keyword>
<keyword evidence="1" id="KW-0812">Transmembrane</keyword>
<gene>
    <name evidence="2" type="ORF">QM524_02810</name>
</gene>
<organism evidence="2 3">
    <name type="scientific">Flectobacillus roseus</name>
    <dbReference type="NCBI Taxonomy" id="502259"/>
    <lineage>
        <taxon>Bacteria</taxon>
        <taxon>Pseudomonadati</taxon>
        <taxon>Bacteroidota</taxon>
        <taxon>Cytophagia</taxon>
        <taxon>Cytophagales</taxon>
        <taxon>Flectobacillaceae</taxon>
        <taxon>Flectobacillus</taxon>
    </lineage>
</organism>
<evidence type="ECO:0000256" key="1">
    <source>
        <dbReference type="SAM" id="Phobius"/>
    </source>
</evidence>
<accession>A0ABT6Y3K6</accession>
<dbReference type="InterPro" id="IPR045385">
    <property type="entry name" value="DUF6526"/>
</dbReference>
<dbReference type="EMBL" id="JASHIF010000002">
    <property type="protein sequence ID" value="MDI9858132.1"/>
    <property type="molecule type" value="Genomic_DNA"/>
</dbReference>
<comment type="caution">
    <text evidence="2">The sequence shown here is derived from an EMBL/GenBank/DDBJ whole genome shotgun (WGS) entry which is preliminary data.</text>
</comment>
<dbReference type="Proteomes" id="UP001236507">
    <property type="component" value="Unassembled WGS sequence"/>
</dbReference>
<dbReference type="RefSeq" id="WP_283343384.1">
    <property type="nucleotide sequence ID" value="NZ_JASHIF010000002.1"/>
</dbReference>
<sequence>MQEQNFQNHSKYVIGYHVITSVLLLGALITAIIYTVKNIGEQTSLSLTLLLTISALLGVFGYARVFALRAQDRAIRAEENLRYFVLTGKLLPSNLRMGQIIALRFAPNEELIALVDRATKESLSAKDIKQAIQNWRPDYHRA</sequence>
<reference evidence="2 3" key="1">
    <citation type="submission" date="2023-05" db="EMBL/GenBank/DDBJ databases">
        <title>Novel species of genus Flectobacillus isolated from stream in China.</title>
        <authorList>
            <person name="Lu H."/>
        </authorList>
    </citation>
    <scope>NUCLEOTIDE SEQUENCE [LARGE SCALE GENOMIC DNA]</scope>
    <source>
        <strain evidence="2 3">KCTC 42575</strain>
    </source>
</reference>
<keyword evidence="1" id="KW-0472">Membrane</keyword>
<protein>
    <submittedName>
        <fullName evidence="2">DUF6526 family protein</fullName>
    </submittedName>
</protein>
<name>A0ABT6Y3K6_9BACT</name>